<protein>
    <submittedName>
        <fullName evidence="1">Uncharacterized protein</fullName>
    </submittedName>
</protein>
<evidence type="ECO:0000313" key="1">
    <source>
        <dbReference type="EMBL" id="KAA6398880.1"/>
    </source>
</evidence>
<sequence>MEQFIATVRTARKGFDLKRTIDQIEAERIFSKLHYDNDIQSLTEIAEFVNEVYKELHQQAFKIQFNF</sequence>
<proteinExistence type="predicted"/>
<gene>
    <name evidence="1" type="ORF">EZS28_005589</name>
</gene>
<name>A0A5J4WVF1_9EUKA</name>
<organism evidence="1 2">
    <name type="scientific">Streblomastix strix</name>
    <dbReference type="NCBI Taxonomy" id="222440"/>
    <lineage>
        <taxon>Eukaryota</taxon>
        <taxon>Metamonada</taxon>
        <taxon>Preaxostyla</taxon>
        <taxon>Oxymonadida</taxon>
        <taxon>Streblomastigidae</taxon>
        <taxon>Streblomastix</taxon>
    </lineage>
</organism>
<evidence type="ECO:0000313" key="2">
    <source>
        <dbReference type="Proteomes" id="UP000324800"/>
    </source>
</evidence>
<comment type="caution">
    <text evidence="1">The sequence shown here is derived from an EMBL/GenBank/DDBJ whole genome shotgun (WGS) entry which is preliminary data.</text>
</comment>
<dbReference type="AlphaFoldDB" id="A0A5J4WVF1"/>
<reference evidence="1 2" key="1">
    <citation type="submission" date="2019-03" db="EMBL/GenBank/DDBJ databases">
        <title>Single cell metagenomics reveals metabolic interactions within the superorganism composed of flagellate Streblomastix strix and complex community of Bacteroidetes bacteria on its surface.</title>
        <authorList>
            <person name="Treitli S.C."/>
            <person name="Kolisko M."/>
            <person name="Husnik F."/>
            <person name="Keeling P."/>
            <person name="Hampl V."/>
        </authorList>
    </citation>
    <scope>NUCLEOTIDE SEQUENCE [LARGE SCALE GENOMIC DNA]</scope>
    <source>
        <strain evidence="1">ST1C</strain>
    </source>
</reference>
<accession>A0A5J4WVF1</accession>
<dbReference type="Proteomes" id="UP000324800">
    <property type="component" value="Unassembled WGS sequence"/>
</dbReference>
<dbReference type="EMBL" id="SNRW01000861">
    <property type="protein sequence ID" value="KAA6398880.1"/>
    <property type="molecule type" value="Genomic_DNA"/>
</dbReference>